<evidence type="ECO:0000256" key="2">
    <source>
        <dbReference type="ARBA" id="ARBA00009152"/>
    </source>
</evidence>
<keyword evidence="11" id="KW-1185">Reference proteome</keyword>
<gene>
    <name evidence="10" type="ORF">J2Z69_000891</name>
</gene>
<dbReference type="Gene3D" id="3.20.20.140">
    <property type="entry name" value="Metal-dependent hydrolases"/>
    <property type="match status" value="1"/>
</dbReference>
<evidence type="ECO:0000256" key="4">
    <source>
        <dbReference type="ARBA" id="ARBA00022605"/>
    </source>
</evidence>
<dbReference type="EMBL" id="JAGGLD010000001">
    <property type="protein sequence ID" value="MBP1999872.1"/>
    <property type="molecule type" value="Genomic_DNA"/>
</dbReference>
<comment type="caution">
    <text evidence="10">The sequence shown here is derived from an EMBL/GenBank/DDBJ whole genome shotgun (WGS) entry which is preliminary data.</text>
</comment>
<dbReference type="PANTHER" id="PTHR21039">
    <property type="entry name" value="HISTIDINOL PHOSPHATASE-RELATED"/>
    <property type="match status" value="1"/>
</dbReference>
<dbReference type="CDD" id="cd12110">
    <property type="entry name" value="PHP_HisPPase_Hisj_like"/>
    <property type="match status" value="1"/>
</dbReference>
<protein>
    <recommendedName>
        <fullName evidence="3 8">Histidinol-phosphatase</fullName>
        <shortName evidence="8">HolPase</shortName>
        <ecNumber evidence="3 8">3.1.3.15</ecNumber>
    </recommendedName>
</protein>
<comment type="pathway">
    <text evidence="1 8">Amino-acid biosynthesis; L-histidine biosynthesis; L-histidine from 5-phospho-alpha-D-ribose 1-diphosphate: step 8/9.</text>
</comment>
<dbReference type="Pfam" id="PF02811">
    <property type="entry name" value="PHP"/>
    <property type="match status" value="1"/>
</dbReference>
<organism evidence="10 11">
    <name type="scientific">Paenibacillus shirakamiensis</name>
    <dbReference type="NCBI Taxonomy" id="1265935"/>
    <lineage>
        <taxon>Bacteria</taxon>
        <taxon>Bacillati</taxon>
        <taxon>Bacillota</taxon>
        <taxon>Bacilli</taxon>
        <taxon>Bacillales</taxon>
        <taxon>Paenibacillaceae</taxon>
        <taxon>Paenibacillus</taxon>
    </lineage>
</organism>
<comment type="catalytic activity">
    <reaction evidence="7 8">
        <text>L-histidinol phosphate + H2O = L-histidinol + phosphate</text>
        <dbReference type="Rhea" id="RHEA:14465"/>
        <dbReference type="ChEBI" id="CHEBI:15377"/>
        <dbReference type="ChEBI" id="CHEBI:43474"/>
        <dbReference type="ChEBI" id="CHEBI:57699"/>
        <dbReference type="ChEBI" id="CHEBI:57980"/>
        <dbReference type="EC" id="3.1.3.15"/>
    </reaction>
</comment>
<name>A0ABS4JDR9_9BACL</name>
<reference evidence="10 11" key="1">
    <citation type="submission" date="2021-03" db="EMBL/GenBank/DDBJ databases">
        <title>Genomic Encyclopedia of Type Strains, Phase IV (KMG-IV): sequencing the most valuable type-strain genomes for metagenomic binning, comparative biology and taxonomic classification.</title>
        <authorList>
            <person name="Goeker M."/>
        </authorList>
    </citation>
    <scope>NUCLEOTIDE SEQUENCE [LARGE SCALE GENOMIC DNA]</scope>
    <source>
        <strain evidence="10 11">DSM 26806</strain>
    </source>
</reference>
<evidence type="ECO:0000256" key="5">
    <source>
        <dbReference type="ARBA" id="ARBA00022801"/>
    </source>
</evidence>
<dbReference type="InterPro" id="IPR010140">
    <property type="entry name" value="Histidinol_P_phosphatase_HisJ"/>
</dbReference>
<keyword evidence="6 8" id="KW-0368">Histidine biosynthesis</keyword>
<evidence type="ECO:0000256" key="8">
    <source>
        <dbReference type="RuleBase" id="RU366003"/>
    </source>
</evidence>
<sequence>MKVDFHFHLEEGPYSMPWLEKTAQALMPHNIHSDAGTLETMTTLVHELEQRVEEGCFSERWISRYLEQGQKEGIQQFGVVDHLYRFKEFKSYYEKHILLDNTMLGQMQRQWLDRVCVYSIEDYIEGVQNAKKFYGQLSMGIEADYFEYGEEELREILSKYPFDYVIGSVHFLDGWGFDNPDSQQNFYNYNLNDLYAKHYSTVIKAAGSQMFQFIAHLDNLKVFKVRPPERELLHWYNEVAMALATNDLATEINTGLAYRYPVKEMCPSPNFLRVLHKHGVPITLSSDAHFPQDIGTQLDEAIMMAKCIGYEEIVYFKNKTRHTLPL</sequence>
<evidence type="ECO:0000256" key="3">
    <source>
        <dbReference type="ARBA" id="ARBA00013085"/>
    </source>
</evidence>
<evidence type="ECO:0000259" key="9">
    <source>
        <dbReference type="Pfam" id="PF02811"/>
    </source>
</evidence>
<keyword evidence="4 8" id="KW-0028">Amino-acid biosynthesis</keyword>
<evidence type="ECO:0000313" key="10">
    <source>
        <dbReference type="EMBL" id="MBP1999872.1"/>
    </source>
</evidence>
<comment type="similarity">
    <text evidence="2 8">Belongs to the PHP hydrolase family. HisK subfamily.</text>
</comment>
<dbReference type="Proteomes" id="UP001519288">
    <property type="component" value="Unassembled WGS sequence"/>
</dbReference>
<evidence type="ECO:0000256" key="7">
    <source>
        <dbReference type="ARBA" id="ARBA00049158"/>
    </source>
</evidence>
<dbReference type="NCBIfam" id="TIGR01856">
    <property type="entry name" value="hisJ_fam"/>
    <property type="match status" value="1"/>
</dbReference>
<accession>A0ABS4JDR9</accession>
<evidence type="ECO:0000256" key="1">
    <source>
        <dbReference type="ARBA" id="ARBA00004970"/>
    </source>
</evidence>
<keyword evidence="5 8" id="KW-0378">Hydrolase</keyword>
<dbReference type="RefSeq" id="WP_209859489.1">
    <property type="nucleotide sequence ID" value="NZ_JAGGLD010000001.1"/>
</dbReference>
<dbReference type="InterPro" id="IPR004013">
    <property type="entry name" value="PHP_dom"/>
</dbReference>
<dbReference type="EC" id="3.1.3.15" evidence="3 8"/>
<proteinExistence type="inferred from homology"/>
<evidence type="ECO:0000313" key="11">
    <source>
        <dbReference type="Proteomes" id="UP001519288"/>
    </source>
</evidence>
<dbReference type="GO" id="GO:0004401">
    <property type="term" value="F:histidinol-phosphatase activity"/>
    <property type="evidence" value="ECO:0007669"/>
    <property type="project" value="UniProtKB-EC"/>
</dbReference>
<dbReference type="NCBIfam" id="NF005596">
    <property type="entry name" value="PRK07328.1"/>
    <property type="match status" value="1"/>
</dbReference>
<dbReference type="PANTHER" id="PTHR21039:SF0">
    <property type="entry name" value="HISTIDINOL-PHOSPHATASE"/>
    <property type="match status" value="1"/>
</dbReference>
<dbReference type="SUPFAM" id="SSF89550">
    <property type="entry name" value="PHP domain-like"/>
    <property type="match status" value="1"/>
</dbReference>
<dbReference type="InterPro" id="IPR016195">
    <property type="entry name" value="Pol/histidinol_Pase-like"/>
</dbReference>
<feature type="domain" description="PHP" evidence="9">
    <location>
        <begin position="62"/>
        <end position="254"/>
    </location>
</feature>
<evidence type="ECO:0000256" key="6">
    <source>
        <dbReference type="ARBA" id="ARBA00023102"/>
    </source>
</evidence>